<evidence type="ECO:0000256" key="1">
    <source>
        <dbReference type="PROSITE-ProRule" id="PRU00409"/>
    </source>
</evidence>
<dbReference type="PANTHER" id="PTHR21621">
    <property type="entry name" value="RIBOSOMAL PROTEIN S6 MODIFICATION PROTEIN"/>
    <property type="match status" value="1"/>
</dbReference>
<dbReference type="GO" id="GO:0005524">
    <property type="term" value="F:ATP binding"/>
    <property type="evidence" value="ECO:0007669"/>
    <property type="project" value="UniProtKB-UniRule"/>
</dbReference>
<dbReference type="Proteomes" id="UP000243904">
    <property type="component" value="Chromosome I"/>
</dbReference>
<dbReference type="GO" id="GO:0009432">
    <property type="term" value="P:SOS response"/>
    <property type="evidence" value="ECO:0007669"/>
    <property type="project" value="TreeGrafter"/>
</dbReference>
<dbReference type="AlphaFoldDB" id="A0A1H1ZPY4"/>
<sequence length="335" mass="36557">MQSLAKIRSGQAGSYPDQTVYAEYACSEFGLAFEDIDGGTGLVFSVASKTKSVYFGAGRCSWYPQNNATAATLASDKYFTNIVLQRAGVRTLGGEYFFLHERHRAHRVKGHEIDDALGYFAKLGAIAFVKPLTGSRGDFAQAVDGEAALVRYIREVSRYYDSILIQPLVSGLEYRIFLLDDDVVYSARKYPPSVLGDGVRPIRDLLIEHNMALQARGLSPAFVSAERDGSLDLVLAEGERWEIPGRMNLSAGGTMVLEELRSDAASTLAKKAVRALGLRVAAVDLFTSISGDAEATAVIEVNSNPSIRLLEERARPDLILKIWHHTFSAMGLLGV</sequence>
<protein>
    <recommendedName>
        <fullName evidence="2">ATP-grasp domain-containing protein</fullName>
    </recommendedName>
</protein>
<reference evidence="4" key="1">
    <citation type="submission" date="2016-10" db="EMBL/GenBank/DDBJ databases">
        <authorList>
            <person name="Varghese N."/>
            <person name="Submissions S."/>
        </authorList>
    </citation>
    <scope>NUCLEOTIDE SEQUENCE [LARGE SCALE GENOMIC DNA]</scope>
    <source>
        <strain evidence="4">GAS369</strain>
    </source>
</reference>
<dbReference type="RefSeq" id="WP_146689607.1">
    <property type="nucleotide sequence ID" value="NZ_LT629750.1"/>
</dbReference>
<dbReference type="GO" id="GO:0005737">
    <property type="term" value="C:cytoplasm"/>
    <property type="evidence" value="ECO:0007669"/>
    <property type="project" value="TreeGrafter"/>
</dbReference>
<dbReference type="PANTHER" id="PTHR21621:SF0">
    <property type="entry name" value="BETA-CITRYLGLUTAMATE SYNTHASE B-RELATED"/>
    <property type="match status" value="1"/>
</dbReference>
<accession>A0A1H1ZPY4</accession>
<keyword evidence="1" id="KW-0547">Nucleotide-binding</keyword>
<keyword evidence="1" id="KW-0067">ATP-binding</keyword>
<evidence type="ECO:0000313" key="3">
    <source>
        <dbReference type="EMBL" id="SDT35669.1"/>
    </source>
</evidence>
<evidence type="ECO:0000259" key="2">
    <source>
        <dbReference type="PROSITE" id="PS50975"/>
    </source>
</evidence>
<organism evidence="3 4">
    <name type="scientific">Bradyrhizobium canariense</name>
    <dbReference type="NCBI Taxonomy" id="255045"/>
    <lineage>
        <taxon>Bacteria</taxon>
        <taxon>Pseudomonadati</taxon>
        <taxon>Pseudomonadota</taxon>
        <taxon>Alphaproteobacteria</taxon>
        <taxon>Hyphomicrobiales</taxon>
        <taxon>Nitrobacteraceae</taxon>
        <taxon>Bradyrhizobium</taxon>
    </lineage>
</organism>
<dbReference type="GO" id="GO:0018169">
    <property type="term" value="F:ribosomal S6-glutamic acid ligase activity"/>
    <property type="evidence" value="ECO:0007669"/>
    <property type="project" value="TreeGrafter"/>
</dbReference>
<dbReference type="InterPro" id="IPR013815">
    <property type="entry name" value="ATP_grasp_subdomain_1"/>
</dbReference>
<dbReference type="PROSITE" id="PS50975">
    <property type="entry name" value="ATP_GRASP"/>
    <property type="match status" value="1"/>
</dbReference>
<dbReference type="Gene3D" id="3.30.470.20">
    <property type="entry name" value="ATP-grasp fold, B domain"/>
    <property type="match status" value="2"/>
</dbReference>
<dbReference type="GO" id="GO:0046872">
    <property type="term" value="F:metal ion binding"/>
    <property type="evidence" value="ECO:0007669"/>
    <property type="project" value="InterPro"/>
</dbReference>
<dbReference type="InterPro" id="IPR011761">
    <property type="entry name" value="ATP-grasp"/>
</dbReference>
<name>A0A1H1ZPY4_9BRAD</name>
<gene>
    <name evidence="3" type="ORF">SAMN05444158_5586</name>
</gene>
<dbReference type="EMBL" id="LT629750">
    <property type="protein sequence ID" value="SDT35669.1"/>
    <property type="molecule type" value="Genomic_DNA"/>
</dbReference>
<proteinExistence type="predicted"/>
<evidence type="ECO:0000313" key="4">
    <source>
        <dbReference type="Proteomes" id="UP000243904"/>
    </source>
</evidence>
<feature type="domain" description="ATP-grasp" evidence="2">
    <location>
        <begin position="81"/>
        <end position="327"/>
    </location>
</feature>
<dbReference type="SUPFAM" id="SSF56059">
    <property type="entry name" value="Glutathione synthetase ATP-binding domain-like"/>
    <property type="match status" value="1"/>
</dbReference>
<dbReference type="Gene3D" id="3.30.1490.20">
    <property type="entry name" value="ATP-grasp fold, A domain"/>
    <property type="match status" value="1"/>
</dbReference>
<keyword evidence="4" id="KW-1185">Reference proteome</keyword>